<keyword evidence="3" id="KW-1185">Reference proteome</keyword>
<accession>A0A1M5LBY2</accession>
<name>A0A1M5LBY2_9RHOB</name>
<dbReference type="RefSeq" id="WP_072898577.1">
    <property type="nucleotide sequence ID" value="NZ_FQXB01000001.1"/>
</dbReference>
<feature type="region of interest" description="Disordered" evidence="1">
    <location>
        <begin position="83"/>
        <end position="138"/>
    </location>
</feature>
<dbReference type="InterPro" id="IPR025234">
    <property type="entry name" value="YjzH-like"/>
</dbReference>
<evidence type="ECO:0000313" key="2">
    <source>
        <dbReference type="EMBL" id="SHG62229.1"/>
    </source>
</evidence>
<evidence type="ECO:0000313" key="3">
    <source>
        <dbReference type="Proteomes" id="UP000184074"/>
    </source>
</evidence>
<dbReference type="Proteomes" id="UP000184074">
    <property type="component" value="Unassembled WGS sequence"/>
</dbReference>
<evidence type="ECO:0000256" key="1">
    <source>
        <dbReference type="SAM" id="MobiDB-lite"/>
    </source>
</evidence>
<dbReference type="EMBL" id="FQXB01000001">
    <property type="protein sequence ID" value="SHG62229.1"/>
    <property type="molecule type" value="Genomic_DNA"/>
</dbReference>
<dbReference type="STRING" id="1508389.SAMN05444003_0199"/>
<gene>
    <name evidence="2" type="ORF">SAMN05444003_0199</name>
</gene>
<dbReference type="OrthoDB" id="7658888at2"/>
<organism evidence="2 3">
    <name type="scientific">Cognatiyoonia sediminum</name>
    <dbReference type="NCBI Taxonomy" id="1508389"/>
    <lineage>
        <taxon>Bacteria</taxon>
        <taxon>Pseudomonadati</taxon>
        <taxon>Pseudomonadota</taxon>
        <taxon>Alphaproteobacteria</taxon>
        <taxon>Rhodobacterales</taxon>
        <taxon>Paracoccaceae</taxon>
        <taxon>Cognatiyoonia</taxon>
    </lineage>
</organism>
<protein>
    <recommendedName>
        <fullName evidence="4">DUF4177 domain-containing protein</fullName>
    </recommendedName>
</protein>
<dbReference type="Pfam" id="PF13783">
    <property type="entry name" value="DUF4177"/>
    <property type="match status" value="1"/>
</dbReference>
<reference evidence="2 3" key="1">
    <citation type="submission" date="2016-11" db="EMBL/GenBank/DDBJ databases">
        <authorList>
            <person name="Jaros S."/>
            <person name="Januszkiewicz K."/>
            <person name="Wedrychowicz H."/>
        </authorList>
    </citation>
    <scope>NUCLEOTIDE SEQUENCE [LARGE SCALE GENOMIC DNA]</scope>
    <source>
        <strain evidence="2 3">DSM 28715</strain>
    </source>
</reference>
<feature type="compositionally biased region" description="Acidic residues" evidence="1">
    <location>
        <begin position="93"/>
        <end position="121"/>
    </location>
</feature>
<sequence>MIYEYKVVPAPTKGLKAKGLKTTADRFSLAFETAINEYAKEGWEFLRAETLPSEEREGLMSKTTMYQNVLVFKRPAQEEAEVEIAGSLPPPLDEPEVQADEAGVEEFETEEASVSDEDTSDVTDGSDGSLVEEDTQRI</sequence>
<dbReference type="AlphaFoldDB" id="A0A1M5LBY2"/>
<proteinExistence type="predicted"/>
<evidence type="ECO:0008006" key="4">
    <source>
        <dbReference type="Google" id="ProtNLM"/>
    </source>
</evidence>